<reference evidence="1 2" key="1">
    <citation type="submission" date="2016-04" db="EMBL/GenBank/DDBJ databases">
        <title>A degradative enzymes factory behind the ericoid mycorrhizal symbiosis.</title>
        <authorList>
            <consortium name="DOE Joint Genome Institute"/>
            <person name="Martino E."/>
            <person name="Morin E."/>
            <person name="Grelet G."/>
            <person name="Kuo A."/>
            <person name="Kohler A."/>
            <person name="Daghino S."/>
            <person name="Barry K."/>
            <person name="Choi C."/>
            <person name="Cichocki N."/>
            <person name="Clum A."/>
            <person name="Copeland A."/>
            <person name="Hainaut M."/>
            <person name="Haridas S."/>
            <person name="Labutti K."/>
            <person name="Lindquist E."/>
            <person name="Lipzen A."/>
            <person name="Khouja H.-R."/>
            <person name="Murat C."/>
            <person name="Ohm R."/>
            <person name="Olson A."/>
            <person name="Spatafora J."/>
            <person name="Veneault-Fourrey C."/>
            <person name="Henrissat B."/>
            <person name="Grigoriev I."/>
            <person name="Martin F."/>
            <person name="Perotto S."/>
        </authorList>
    </citation>
    <scope>NUCLEOTIDE SEQUENCE [LARGE SCALE GENOMIC DNA]</scope>
    <source>
        <strain evidence="1 2">F</strain>
    </source>
</reference>
<dbReference type="AlphaFoldDB" id="A0A2J6RR80"/>
<organism evidence="1 2">
    <name type="scientific">Hyaloscypha variabilis (strain UAMH 11265 / GT02V1 / F)</name>
    <name type="common">Meliniomyces variabilis</name>
    <dbReference type="NCBI Taxonomy" id="1149755"/>
    <lineage>
        <taxon>Eukaryota</taxon>
        <taxon>Fungi</taxon>
        <taxon>Dikarya</taxon>
        <taxon>Ascomycota</taxon>
        <taxon>Pezizomycotina</taxon>
        <taxon>Leotiomycetes</taxon>
        <taxon>Helotiales</taxon>
        <taxon>Hyaloscyphaceae</taxon>
        <taxon>Hyaloscypha</taxon>
        <taxon>Hyaloscypha variabilis</taxon>
    </lineage>
</organism>
<dbReference type="OrthoDB" id="6359816at2759"/>
<gene>
    <name evidence="1" type="ORF">L207DRAFT_529313</name>
</gene>
<keyword evidence="2" id="KW-1185">Reference proteome</keyword>
<dbReference type="EMBL" id="KZ613945">
    <property type="protein sequence ID" value="PMD41031.1"/>
    <property type="molecule type" value="Genomic_DNA"/>
</dbReference>
<proteinExistence type="predicted"/>
<protein>
    <submittedName>
        <fullName evidence="1">Uncharacterized protein</fullName>
    </submittedName>
</protein>
<name>A0A2J6RR80_HYAVF</name>
<accession>A0A2J6RR80</accession>
<evidence type="ECO:0000313" key="2">
    <source>
        <dbReference type="Proteomes" id="UP000235786"/>
    </source>
</evidence>
<sequence length="282" mass="31932">MQSTIKFIVKSQAPLGKSVPPTAKQLDKYFFNSCKIPTLSAYATSFLPTIRSSIVAKSSLGWNKSSLSQFVPLTSKFGSFCSYTGGRSRRFHTSNSMYANLKYDLHGLIIKDVPAITYYGRPVLPENPPENFALAIEWLHTKKFAALRDTDSPASWVWDPVTMFARAQILGNKNLINAVMDAWIKSDADHNCLPGVEFIDQVYAKLPAGSPPRKYVAWAMFWGSRDNPKDGRFVDQKMKDLMKKYPDLKSDFNSHLEEEMDYLRVEDPRKVAPEAFHMEAGR</sequence>
<dbReference type="Proteomes" id="UP000235786">
    <property type="component" value="Unassembled WGS sequence"/>
</dbReference>
<evidence type="ECO:0000313" key="1">
    <source>
        <dbReference type="EMBL" id="PMD41031.1"/>
    </source>
</evidence>